<dbReference type="EMBL" id="JACBKA010000016">
    <property type="protein sequence ID" value="NYA27663.1"/>
    <property type="molecule type" value="Genomic_DNA"/>
</dbReference>
<evidence type="ECO:0000256" key="1">
    <source>
        <dbReference type="ARBA" id="ARBA00004561"/>
    </source>
</evidence>
<dbReference type="InterPro" id="IPR008966">
    <property type="entry name" value="Adhesion_dom_sf"/>
</dbReference>
<dbReference type="InterPro" id="IPR000259">
    <property type="entry name" value="Adhesion_dom_fimbrial"/>
</dbReference>
<protein>
    <submittedName>
        <fullName evidence="7">Fimbrial protein</fullName>
    </submittedName>
</protein>
<dbReference type="GO" id="GO:0009289">
    <property type="term" value="C:pilus"/>
    <property type="evidence" value="ECO:0007669"/>
    <property type="project" value="UniProtKB-SubCell"/>
</dbReference>
<dbReference type="InterPro" id="IPR036937">
    <property type="entry name" value="Adhesion_dom_fimbrial_sf"/>
</dbReference>
<dbReference type="Proteomes" id="UP000590599">
    <property type="component" value="Unassembled WGS sequence"/>
</dbReference>
<dbReference type="InterPro" id="IPR050263">
    <property type="entry name" value="Bact_Fimbrial_Adh_Pro"/>
</dbReference>
<evidence type="ECO:0000313" key="8">
    <source>
        <dbReference type="Proteomes" id="UP000590599"/>
    </source>
</evidence>
<accession>A0A852PZ53</accession>
<evidence type="ECO:0000256" key="4">
    <source>
        <dbReference type="ARBA" id="ARBA00023263"/>
    </source>
</evidence>
<name>A0A852PZ53_HAEHA</name>
<sequence length="395" mass="43398">MNKSVYKIATTILLMLGMRETFASCAQIDSSGKVENPMVYHVVGNNDASLELKTQYFSQDQEEFISEWFSTAESNTACFDLSRFSNTSNSLPPFTITMKLVMQGNLTSTGRTYDGYTIYKLNNSNLGLIFEAIMRSGSQKFSSVKVNSQETVIGQNQVKFSQSTGSFGAIVRARYILLNKPTSGTSYTIPAINETIFKIKTESNTVKSTKYPYRDYILKDDHGTFVNLSTNGLVISNPIKSCLINGGSDQTIPLREIYKREIDPTASGSTGSLEARGGNFSLDVDCTGKNNKEGNQLKPPKVFVTFNGQNGTTNNGNNDLLNIQTGTGKAKGVSLRLKQHDNNTSIKFGKKFQMADATGSGYSRNNFDVYYVNNQSVPVAGGEVKAATTFTLYYQ</sequence>
<dbReference type="PANTHER" id="PTHR33420">
    <property type="entry name" value="FIMBRIAL SUBUNIT ELFA-RELATED"/>
    <property type="match status" value="1"/>
</dbReference>
<evidence type="ECO:0000256" key="3">
    <source>
        <dbReference type="ARBA" id="ARBA00022729"/>
    </source>
</evidence>
<feature type="chain" id="PRO_5032950063" evidence="5">
    <location>
        <begin position="24"/>
        <end position="395"/>
    </location>
</feature>
<evidence type="ECO:0000256" key="5">
    <source>
        <dbReference type="SAM" id="SignalP"/>
    </source>
</evidence>
<proteinExistence type="inferred from homology"/>
<evidence type="ECO:0000259" key="6">
    <source>
        <dbReference type="Pfam" id="PF00419"/>
    </source>
</evidence>
<comment type="caution">
    <text evidence="7">The sequence shown here is derived from an EMBL/GenBank/DDBJ whole genome shotgun (WGS) entry which is preliminary data.</text>
</comment>
<gene>
    <name evidence="7" type="ORF">HZI69_07425</name>
</gene>
<evidence type="ECO:0000313" key="7">
    <source>
        <dbReference type="EMBL" id="NYA27663.1"/>
    </source>
</evidence>
<comment type="similarity">
    <text evidence="2">Belongs to the fimbrial protein family.</text>
</comment>
<reference evidence="7 8" key="1">
    <citation type="submission" date="2020-07" db="EMBL/GenBank/DDBJ databases">
        <title>Genus Haemophilus, Bergeys manual.</title>
        <authorList>
            <person name="Noerskov-Lauritsen N."/>
        </authorList>
    </citation>
    <scope>NUCLEOTIDE SEQUENCE [LARGE SCALE GENOMIC DNA]</scope>
    <source>
        <strain evidence="7 8">CCUG30047</strain>
    </source>
</reference>
<evidence type="ECO:0000256" key="2">
    <source>
        <dbReference type="ARBA" id="ARBA00006671"/>
    </source>
</evidence>
<dbReference type="AlphaFoldDB" id="A0A852PZ53"/>
<dbReference type="RefSeq" id="WP_118785832.1">
    <property type="nucleotide sequence ID" value="NZ_JACBKA010000016.1"/>
</dbReference>
<dbReference type="Pfam" id="PF00419">
    <property type="entry name" value="Fimbrial"/>
    <property type="match status" value="1"/>
</dbReference>
<dbReference type="Gene3D" id="2.60.40.1090">
    <property type="entry name" value="Fimbrial-type adhesion domain"/>
    <property type="match status" value="1"/>
</dbReference>
<dbReference type="SUPFAM" id="SSF49401">
    <property type="entry name" value="Bacterial adhesins"/>
    <property type="match status" value="1"/>
</dbReference>
<dbReference type="GO" id="GO:0043709">
    <property type="term" value="P:cell adhesion involved in single-species biofilm formation"/>
    <property type="evidence" value="ECO:0007669"/>
    <property type="project" value="TreeGrafter"/>
</dbReference>
<dbReference type="PANTHER" id="PTHR33420:SF3">
    <property type="entry name" value="FIMBRIAL SUBUNIT ELFA"/>
    <property type="match status" value="1"/>
</dbReference>
<feature type="domain" description="Fimbrial-type adhesion" evidence="6">
    <location>
        <begin position="241"/>
        <end position="395"/>
    </location>
</feature>
<keyword evidence="4" id="KW-0281">Fimbrium</keyword>
<comment type="subcellular location">
    <subcellularLocation>
        <location evidence="1">Fimbrium</location>
    </subcellularLocation>
</comment>
<keyword evidence="3 5" id="KW-0732">Signal</keyword>
<feature type="signal peptide" evidence="5">
    <location>
        <begin position="1"/>
        <end position="23"/>
    </location>
</feature>
<organism evidence="7 8">
    <name type="scientific">Haemophilus haemolyticus</name>
    <dbReference type="NCBI Taxonomy" id="726"/>
    <lineage>
        <taxon>Bacteria</taxon>
        <taxon>Pseudomonadati</taxon>
        <taxon>Pseudomonadota</taxon>
        <taxon>Gammaproteobacteria</taxon>
        <taxon>Pasteurellales</taxon>
        <taxon>Pasteurellaceae</taxon>
        <taxon>Haemophilus</taxon>
    </lineage>
</organism>